<dbReference type="EMBL" id="CP017448">
    <property type="protein sequence ID" value="AOV17657.1"/>
    <property type="molecule type" value="Genomic_DNA"/>
</dbReference>
<evidence type="ECO:0000313" key="2">
    <source>
        <dbReference type="EMBL" id="AOV17657.1"/>
    </source>
</evidence>
<sequence length="279" mass="29714">MRTLPRIALISTLTLAAGPAFADGLLFAPVPLAIQAARSGISLGAARLSQNFAETSNGATLDTETGSIGGYTLGVGTQWNYLGLHANYSDFKGNDTYNGALQDLQTGALTPYQDASGNRMLDWSVQADLGFSPAPGLAVMPDVFAGRHIWYRSAGGVGGYEEDYYNDYQGIGLDIAYTAGSLVLSGSYQSGTTSGAYMDSYLGSGARFNLGSHSWQQAAVSLTWVPSLRWKVFASYTETRFGYGQSAPQPIQVNGSTYTFFEPDSTTREGVFSVGVRVF</sequence>
<organism evidence="2 3">
    <name type="scientific">Acidihalobacter aeolianus</name>
    <dbReference type="NCBI Taxonomy" id="2792603"/>
    <lineage>
        <taxon>Bacteria</taxon>
        <taxon>Pseudomonadati</taxon>
        <taxon>Pseudomonadota</taxon>
        <taxon>Gammaproteobacteria</taxon>
        <taxon>Chromatiales</taxon>
        <taxon>Ectothiorhodospiraceae</taxon>
        <taxon>Acidihalobacter</taxon>
    </lineage>
</organism>
<evidence type="ECO:0000313" key="3">
    <source>
        <dbReference type="Proteomes" id="UP000095342"/>
    </source>
</evidence>
<keyword evidence="3" id="KW-1185">Reference proteome</keyword>
<dbReference type="AlphaFoldDB" id="A0A1D8K9N9"/>
<dbReference type="Proteomes" id="UP000095342">
    <property type="component" value="Chromosome"/>
</dbReference>
<gene>
    <name evidence="2" type="ORF">BJI67_11830</name>
</gene>
<name>A0A1D8K9N9_9GAMM</name>
<keyword evidence="1" id="KW-0732">Signal</keyword>
<proteinExistence type="predicted"/>
<reference evidence="2 3" key="1">
    <citation type="submission" date="2016-09" db="EMBL/GenBank/DDBJ databases">
        <title>Acidihalobacter prosperus V6 (DSM14174).</title>
        <authorList>
            <person name="Khaleque H.N."/>
            <person name="Ramsay J.P."/>
            <person name="Murphy R.J.T."/>
            <person name="Kaksonen A.H."/>
            <person name="Boxall N.J."/>
            <person name="Watkin E.L.J."/>
        </authorList>
    </citation>
    <scope>NUCLEOTIDE SEQUENCE [LARGE SCALE GENOMIC DNA]</scope>
    <source>
        <strain evidence="2 3">V6</strain>
    </source>
</reference>
<accession>A0A1D8K9N9</accession>
<feature type="chain" id="PRO_5009109811" description="Outer membrane protein beta-barrel domain-containing protein" evidence="1">
    <location>
        <begin position="23"/>
        <end position="279"/>
    </location>
</feature>
<protein>
    <recommendedName>
        <fullName evidence="4">Outer membrane protein beta-barrel domain-containing protein</fullName>
    </recommendedName>
</protein>
<evidence type="ECO:0000256" key="1">
    <source>
        <dbReference type="SAM" id="SignalP"/>
    </source>
</evidence>
<feature type="signal peptide" evidence="1">
    <location>
        <begin position="1"/>
        <end position="22"/>
    </location>
</feature>
<dbReference type="RefSeq" id="WP_070073200.1">
    <property type="nucleotide sequence ID" value="NZ_CP017448.1"/>
</dbReference>
<dbReference type="KEGG" id="aaeo:BJI67_11830"/>
<evidence type="ECO:0008006" key="4">
    <source>
        <dbReference type="Google" id="ProtNLM"/>
    </source>
</evidence>